<evidence type="ECO:0000313" key="2">
    <source>
        <dbReference type="Proteomes" id="UP000008963"/>
    </source>
</evidence>
<dbReference type="Proteomes" id="UP000008963">
    <property type="component" value="Chromosome"/>
</dbReference>
<reference evidence="2" key="1">
    <citation type="journal article" date="2013" name="ISME J.">
        <title>A small predatory core genome in the divergent marine Bacteriovorax marinus SJ and the terrestrial Bdellovibrio bacteriovorus.</title>
        <authorList>
            <person name="Crossman L.C."/>
            <person name="Chen H."/>
            <person name="Cerdeno-Tarraga A.M."/>
            <person name="Brooks K."/>
            <person name="Quail M.A."/>
            <person name="Pineiro S.A."/>
            <person name="Hobley L."/>
            <person name="Sockett R.E."/>
            <person name="Bentley S.D."/>
            <person name="Parkhill J."/>
            <person name="Williams H.N."/>
            <person name="Stine O.C."/>
        </authorList>
    </citation>
    <scope>NUCLEOTIDE SEQUENCE [LARGE SCALE GENOMIC DNA]</scope>
    <source>
        <strain evidence="2">ATCC BAA-682 / DSM 15412 / SJ</strain>
    </source>
</reference>
<gene>
    <name evidence="1" type="ordered locus">BMS_1160</name>
</gene>
<dbReference type="HOGENOM" id="CLU_426273_0_0_7"/>
<dbReference type="OrthoDB" id="5298753at2"/>
<dbReference type="PATRIC" id="fig|862908.3.peg.1104"/>
<dbReference type="STRING" id="862908.BMS_1160"/>
<sequence length="642" mass="74214">MNIDMRERAQFLITIVLVLSFNIHADIEGICSSEKVKENQCLGEGVESSLPDVLNIDSFKRWRWLQEMAAKKRDFLQAEIDNNKGMLRFLRDSFVEDTENRDWYQSEFSQIKEDYKTLRSISKQIDIVSKKLNMCFKVCTPSMQIENEEHLRRLQELKMTLLSARPILAGPEIEEMVLEPDFNEDKFNEKLISTYVDYLSATQESIKEINDNFSVSMRNFDFTNESRDEIREERLENFVKNLNGEFELNEVSSDLLSSVDWDTEVNDSDNTNEACFFFNENKNYIRNKRNTDLAVEVAMFTAPFVVGPMFRLGVWGLKGAKLLKWGMREELYANITKASAGAISGAYFVKDGLNISEKKEECREQLGQFVASKNRTHYQKYIECNEDLNRDILLLSAETSLVGFSSAKSIVEAIKVNKGFQRNSSLYHVKDMEELNFIASSKKMDNETFGEAGFKLSVDKGDYYILNLNGPKKEVSDLSSSYWGFVSDTYRKRLNLTDQEVKDFIKSSKEMENRTTLLVSTEKGKKENLRGGLAFVDSKNTSELLPFEKATGITVKREKGKKVGEIVRFTVDEKLGDRKLSDELIGQLTSYFQSQDKLDKVYIYTSKSHYRLYQRLLKKMGLEHKMTHDLERDVVLEIDNLD</sequence>
<name>E1WYJ0_HALMS</name>
<organism evidence="1 2">
    <name type="scientific">Halobacteriovorax marinus (strain ATCC BAA-682 / DSM 15412 / SJ)</name>
    <name type="common">Bacteriovorax marinus</name>
    <dbReference type="NCBI Taxonomy" id="862908"/>
    <lineage>
        <taxon>Bacteria</taxon>
        <taxon>Pseudomonadati</taxon>
        <taxon>Bdellovibrionota</taxon>
        <taxon>Bacteriovoracia</taxon>
        <taxon>Bacteriovoracales</taxon>
        <taxon>Halobacteriovoraceae</taxon>
        <taxon>Halobacteriovorax</taxon>
    </lineage>
</organism>
<dbReference type="RefSeq" id="WP_014243822.1">
    <property type="nucleotide sequence ID" value="NC_016620.1"/>
</dbReference>
<dbReference type="KEGG" id="bmx:BMS_1160"/>
<dbReference type="AlphaFoldDB" id="E1WYJ0"/>
<dbReference type="EMBL" id="FQ312005">
    <property type="protein sequence ID" value="CBW26038.1"/>
    <property type="molecule type" value="Genomic_DNA"/>
</dbReference>
<accession>E1WYJ0</accession>
<protein>
    <submittedName>
        <fullName evidence="1">Membrane protein</fullName>
    </submittedName>
</protein>
<evidence type="ECO:0000313" key="1">
    <source>
        <dbReference type="EMBL" id="CBW26038.1"/>
    </source>
</evidence>
<proteinExistence type="predicted"/>
<keyword evidence="2" id="KW-1185">Reference proteome</keyword>